<feature type="region of interest" description="Disordered" evidence="1">
    <location>
        <begin position="576"/>
        <end position="642"/>
    </location>
</feature>
<feature type="region of interest" description="Disordered" evidence="1">
    <location>
        <begin position="146"/>
        <end position="176"/>
    </location>
</feature>
<feature type="compositionally biased region" description="Basic and acidic residues" evidence="1">
    <location>
        <begin position="604"/>
        <end position="617"/>
    </location>
</feature>
<keyword evidence="3" id="KW-1185">Reference proteome</keyword>
<gene>
    <name evidence="2" type="ORF">DM860_006899</name>
</gene>
<evidence type="ECO:0000313" key="3">
    <source>
        <dbReference type="Proteomes" id="UP000249390"/>
    </source>
</evidence>
<feature type="compositionally biased region" description="Basic and acidic residues" evidence="1">
    <location>
        <begin position="250"/>
        <end position="262"/>
    </location>
</feature>
<comment type="caution">
    <text evidence="2">The sequence shown here is derived from an EMBL/GenBank/DDBJ whole genome shotgun (WGS) entry which is preliminary data.</text>
</comment>
<sequence>MIISRFTCLFHFTVHSPNLPLFESNTTLDQIWCLDSLYCIAVALYLLSPSLSSLALSAPISRSAGGSTSTAVKKSKNNKMSEAVASGLPLEVSVSFGKFESDSLSWEKWSSFSPNKYLEEVEKCSTPGSVAQKKAYFEAHYKKIAARKADQSDPEKQLDPCRSRSDETNQESGVQMVPVLENGVCPSSVYRSEADNVSFDDGTPRMNLGISNGHETVLGEEEEVEEAPPQEKPEVRNGDGIVLEEEEEETPPHKSPEIRNGDEVLAAEEEEEEEETPQKSPEIRNGDEIVAVQEDDDEETPLKKNPEIRNGNEVVAVQEEDEEERTPEKFPEIRNGVEVVTVQEEEEEKTPQEHPEIRNGDRMVSLVEEETTQRNPVEVVELKVLKADNNSGKLKGHKKRNDHKIHPSMNDPMPIGTRKTLASPAVKSSRVSAPRLSSPELSSSKVLGKKPSGSPLQKIIKNTPLRETKKSSPKVVSPQSSTKIQNGSSLLRSKISSPITDNRRAKMSSMHMSLSLGPAAPTSEGTQRKSVVLETVKEKSHFAMRGSLIMDKMGDKEIVKRAFKSFRNSFTEVKCSGDERYNGSEQVTPKRPEQKISPSMARGENARFGKLGEKDTPQKGQPVTKSKYVPSRTPKDVGVEKKKTILTKPSFGLRNRKINETLEKEGSKPRSISLSSR</sequence>
<dbReference type="AlphaFoldDB" id="A0A328E5M5"/>
<feature type="compositionally biased region" description="Basic residues" evidence="1">
    <location>
        <begin position="394"/>
        <end position="403"/>
    </location>
</feature>
<evidence type="ECO:0000256" key="1">
    <source>
        <dbReference type="SAM" id="MobiDB-lite"/>
    </source>
</evidence>
<reference evidence="2 3" key="1">
    <citation type="submission" date="2018-06" db="EMBL/GenBank/DDBJ databases">
        <title>The Genome of Cuscuta australis (Dodder) Provides Insight into the Evolution of Plant Parasitism.</title>
        <authorList>
            <person name="Liu H."/>
        </authorList>
    </citation>
    <scope>NUCLEOTIDE SEQUENCE [LARGE SCALE GENOMIC DNA]</scope>
    <source>
        <strain evidence="3">cv. Yunnan</strain>
        <tissue evidence="2">Vines</tissue>
    </source>
</reference>
<feature type="compositionally biased region" description="Basic and acidic residues" evidence="1">
    <location>
        <begin position="146"/>
        <end position="167"/>
    </location>
</feature>
<feature type="compositionally biased region" description="Acidic residues" evidence="1">
    <location>
        <begin position="218"/>
        <end position="228"/>
    </location>
</feature>
<feature type="region of interest" description="Disordered" evidence="1">
    <location>
        <begin position="388"/>
        <end position="530"/>
    </location>
</feature>
<feature type="compositionally biased region" description="Acidic residues" evidence="1">
    <location>
        <begin position="265"/>
        <end position="275"/>
    </location>
</feature>
<dbReference type="Proteomes" id="UP000249390">
    <property type="component" value="Unassembled WGS sequence"/>
</dbReference>
<dbReference type="PANTHER" id="PTHR47286:SF2">
    <property type="entry name" value="F3I6.9 PROTEIN"/>
    <property type="match status" value="1"/>
</dbReference>
<proteinExistence type="predicted"/>
<feature type="compositionally biased region" description="Polar residues" evidence="1">
    <location>
        <begin position="484"/>
        <end position="500"/>
    </location>
</feature>
<evidence type="ECO:0008006" key="4">
    <source>
        <dbReference type="Google" id="ProtNLM"/>
    </source>
</evidence>
<feature type="region of interest" description="Disordered" evidence="1">
    <location>
        <begin position="195"/>
        <end position="362"/>
    </location>
</feature>
<name>A0A328E5M5_9ASTE</name>
<feature type="compositionally biased region" description="Low complexity" evidence="1">
    <location>
        <begin position="473"/>
        <end position="483"/>
    </location>
</feature>
<feature type="compositionally biased region" description="Basic and acidic residues" evidence="1">
    <location>
        <begin position="349"/>
        <end position="361"/>
    </location>
</feature>
<feature type="compositionally biased region" description="Basic and acidic residues" evidence="1">
    <location>
        <begin position="633"/>
        <end position="642"/>
    </location>
</feature>
<accession>A0A328E5M5</accession>
<organism evidence="2 3">
    <name type="scientific">Cuscuta australis</name>
    <dbReference type="NCBI Taxonomy" id="267555"/>
    <lineage>
        <taxon>Eukaryota</taxon>
        <taxon>Viridiplantae</taxon>
        <taxon>Streptophyta</taxon>
        <taxon>Embryophyta</taxon>
        <taxon>Tracheophyta</taxon>
        <taxon>Spermatophyta</taxon>
        <taxon>Magnoliopsida</taxon>
        <taxon>eudicotyledons</taxon>
        <taxon>Gunneridae</taxon>
        <taxon>Pentapetalae</taxon>
        <taxon>asterids</taxon>
        <taxon>lamiids</taxon>
        <taxon>Solanales</taxon>
        <taxon>Convolvulaceae</taxon>
        <taxon>Cuscuteae</taxon>
        <taxon>Cuscuta</taxon>
        <taxon>Cuscuta subgen. Grammica</taxon>
        <taxon>Cuscuta sect. Cleistogrammica</taxon>
    </lineage>
</organism>
<feature type="region of interest" description="Disordered" evidence="1">
    <location>
        <begin position="657"/>
        <end position="677"/>
    </location>
</feature>
<evidence type="ECO:0000313" key="2">
    <source>
        <dbReference type="EMBL" id="RAL53227.1"/>
    </source>
</evidence>
<protein>
    <recommendedName>
        <fullName evidence="4">TPX2 C-terminal domain-containing protein</fullName>
    </recommendedName>
</protein>
<dbReference type="EMBL" id="NQVE01000027">
    <property type="protein sequence ID" value="RAL53227.1"/>
    <property type="molecule type" value="Genomic_DNA"/>
</dbReference>
<dbReference type="PANTHER" id="PTHR47286">
    <property type="entry name" value="F3I6.9 PROTEIN"/>
    <property type="match status" value="1"/>
</dbReference>
<feature type="compositionally biased region" description="Basic and acidic residues" evidence="1">
    <location>
        <begin position="576"/>
        <end position="594"/>
    </location>
</feature>
<feature type="compositionally biased region" description="Basic and acidic residues" evidence="1">
    <location>
        <begin position="657"/>
        <end position="668"/>
    </location>
</feature>